<feature type="chain" id="PRO_5045490480" evidence="1">
    <location>
        <begin position="30"/>
        <end position="479"/>
    </location>
</feature>
<keyword evidence="3" id="KW-1185">Reference proteome</keyword>
<dbReference type="RefSeq" id="WP_132863958.1">
    <property type="nucleotide sequence ID" value="NZ_JAYFUH010000192.1"/>
</dbReference>
<organism evidence="2 3">
    <name type="scientific">Stenotrophomonas capsici</name>
    <dbReference type="NCBI Taxonomy" id="3110230"/>
    <lineage>
        <taxon>Bacteria</taxon>
        <taxon>Pseudomonadati</taxon>
        <taxon>Pseudomonadota</taxon>
        <taxon>Gammaproteobacteria</taxon>
        <taxon>Lysobacterales</taxon>
        <taxon>Lysobacteraceae</taxon>
        <taxon>Stenotrophomonas</taxon>
    </lineage>
</organism>
<evidence type="ECO:0000256" key="1">
    <source>
        <dbReference type="SAM" id="SignalP"/>
    </source>
</evidence>
<sequence length="479" mass="51143">MNTSVLKTARRPLAAALLVALVAPGMAWAETAREKALEARVAELERQVQLLVSTQQQQQGVITQTQTDVGQVRAAQADLAARPAATVPAGKQPIQVTSITPGATPGTTFKFGGFIKADFLATRTGDGQLADDATGRALYLPGQTPVHGAGGSGRASDVDYNAHAKFSRFNLGVDHVAENGDKAGAMVEMDFFGNSLGNQTATNTYGVTLRHAYMYWNNWLAGQTWSNFMDAASIPEAVDFVGPTDGVVFVRQAQVRYTNGGFSVALENPETTTLTGTYNPGTGKWNVPSVVNSDRGSLPDLTARYGWKGDWGTFGVAGLVRQLKVDNQATGADATKVAGGVTLGGKWVMGDSDSLHYQLTGGEGISRYIGLGITADSGYDAIRDEIDPTGVVAAYVGWRHAFSPKLRTNLIYARSDYDNDASITGNLVTKSVQSIRGNVFYTPMPKVDIGAELMYGVREIENGQKGDISRLQFTTKYSF</sequence>
<dbReference type="Proteomes" id="UP001301653">
    <property type="component" value="Unassembled WGS sequence"/>
</dbReference>
<dbReference type="SUPFAM" id="SSF56935">
    <property type="entry name" value="Porins"/>
    <property type="match status" value="1"/>
</dbReference>
<evidence type="ECO:0000313" key="2">
    <source>
        <dbReference type="EMBL" id="MEA5668119.1"/>
    </source>
</evidence>
<proteinExistence type="predicted"/>
<dbReference type="EMBL" id="JAYFUH010000192">
    <property type="protein sequence ID" value="MEA5668119.1"/>
    <property type="molecule type" value="Genomic_DNA"/>
</dbReference>
<gene>
    <name evidence="2" type="ORF">VA603_11290</name>
</gene>
<keyword evidence="1" id="KW-0732">Signal</keyword>
<dbReference type="InterPro" id="IPR045748">
    <property type="entry name" value="DcaP"/>
</dbReference>
<protein>
    <submittedName>
        <fullName evidence="2">DcaP family trimeric outer membrane transporter</fullName>
    </submittedName>
</protein>
<dbReference type="Pfam" id="PF19577">
    <property type="entry name" value="DcaP"/>
    <property type="match status" value="1"/>
</dbReference>
<comment type="caution">
    <text evidence="2">The sequence shown here is derived from an EMBL/GenBank/DDBJ whole genome shotgun (WGS) entry which is preliminary data.</text>
</comment>
<name>A0ABU5V433_9GAMM</name>
<accession>A0ABU5V433</accession>
<reference evidence="2 3" key="1">
    <citation type="submission" date="2023-12" db="EMBL/GenBank/DDBJ databases">
        <title>Stenotrophomonas guangdongensis sp. nov., isolated from wilted pepper plants (Capsicum annuum).</title>
        <authorList>
            <person name="Qiu M."/>
            <person name="Li Y."/>
            <person name="Liu Q."/>
            <person name="Zhang X."/>
            <person name="Huang Y."/>
            <person name="Guo R."/>
            <person name="Hu M."/>
            <person name="Zhou J."/>
            <person name="Zhou X."/>
        </authorList>
    </citation>
    <scope>NUCLEOTIDE SEQUENCE [LARGE SCALE GENOMIC DNA]</scope>
    <source>
        <strain evidence="2 3">MH1</strain>
    </source>
</reference>
<feature type="signal peptide" evidence="1">
    <location>
        <begin position="1"/>
        <end position="29"/>
    </location>
</feature>
<evidence type="ECO:0000313" key="3">
    <source>
        <dbReference type="Proteomes" id="UP001301653"/>
    </source>
</evidence>